<gene>
    <name evidence="2" type="ORF">VTL71DRAFT_1716</name>
</gene>
<reference evidence="2 3" key="1">
    <citation type="journal article" date="2024" name="Commun. Biol.">
        <title>Comparative genomic analysis of thermophilic fungi reveals convergent evolutionary adaptations and gene losses.</title>
        <authorList>
            <person name="Steindorff A.S."/>
            <person name="Aguilar-Pontes M.V."/>
            <person name="Robinson A.J."/>
            <person name="Andreopoulos B."/>
            <person name="LaButti K."/>
            <person name="Kuo A."/>
            <person name="Mondo S."/>
            <person name="Riley R."/>
            <person name="Otillar R."/>
            <person name="Haridas S."/>
            <person name="Lipzen A."/>
            <person name="Grimwood J."/>
            <person name="Schmutz J."/>
            <person name="Clum A."/>
            <person name="Reid I.D."/>
            <person name="Moisan M.C."/>
            <person name="Butler G."/>
            <person name="Nguyen T.T.M."/>
            <person name="Dewar K."/>
            <person name="Conant G."/>
            <person name="Drula E."/>
            <person name="Henrissat B."/>
            <person name="Hansel C."/>
            <person name="Singer S."/>
            <person name="Hutchinson M.I."/>
            <person name="de Vries R.P."/>
            <person name="Natvig D.O."/>
            <person name="Powell A.J."/>
            <person name="Tsang A."/>
            <person name="Grigoriev I.V."/>
        </authorList>
    </citation>
    <scope>NUCLEOTIDE SEQUENCE [LARGE SCALE GENOMIC DNA]</scope>
    <source>
        <strain evidence="2 3">CBS 494.80</strain>
    </source>
</reference>
<name>A0ABR4CCN3_9HELO</name>
<evidence type="ECO:0000256" key="1">
    <source>
        <dbReference type="SAM" id="MobiDB-lite"/>
    </source>
</evidence>
<organism evidence="2 3">
    <name type="scientific">Oculimacula yallundae</name>
    <dbReference type="NCBI Taxonomy" id="86028"/>
    <lineage>
        <taxon>Eukaryota</taxon>
        <taxon>Fungi</taxon>
        <taxon>Dikarya</taxon>
        <taxon>Ascomycota</taxon>
        <taxon>Pezizomycotina</taxon>
        <taxon>Leotiomycetes</taxon>
        <taxon>Helotiales</taxon>
        <taxon>Ploettnerulaceae</taxon>
        <taxon>Oculimacula</taxon>
    </lineage>
</organism>
<dbReference type="Proteomes" id="UP001595075">
    <property type="component" value="Unassembled WGS sequence"/>
</dbReference>
<evidence type="ECO:0000313" key="3">
    <source>
        <dbReference type="Proteomes" id="UP001595075"/>
    </source>
</evidence>
<dbReference type="EMBL" id="JAZHXI010000010">
    <property type="protein sequence ID" value="KAL2067292.1"/>
    <property type="molecule type" value="Genomic_DNA"/>
</dbReference>
<evidence type="ECO:0000313" key="2">
    <source>
        <dbReference type="EMBL" id="KAL2067292.1"/>
    </source>
</evidence>
<accession>A0ABR4CCN3</accession>
<sequence>MEVAATVKAAANMMVQLRRFRSHLEPLTRSKKKKKEEGTTIDLGDVPDLGNLDIFEAKLRANGHAVSLSTQAKVLHQDPGNDIPSQQNDVLHRRLAPQKATLVADSPSVKPAVAAWPAEITSPPNPMFAALLEDRPAQYGKFYISRLVAPPDCEKTRTFYDKDPEVGIQLRLMPLIRFRSDDARSGNYVDYVMGGMSANEADCASKPMIAIFCADKRQKETIERRLRSMPAILQGYDYVVLNEETKLASGEVPLPFPNVQNDDRDVYGDFTAETATACGMACSVRDDLGTFDSHLTFKLGGTIVVGHISYGLTTAHKLSKQDSSLDAPVTNSSREFVGMQEPDSSNTIGQLEIFEYSTTEPGTEELSWDWALVRLEEKCIRPNLIVSPYIKPDSTGEPEYYPIEGIVNVAALSFGEVWVIESPSSSILAVLIERTVLFAFGTNNFEGYPIKLAKPLEDGSSGSWVIRDGKVCGYIFSRAVGKQWAYMLPIEPVTDRISRIFSAKSSKPVSVTIPYDPQEAMRCSLAGQLAEEASEASVLFPTFPVSIQADLLEVEPSSVADEAMLAATAKAFGEVTAPPYEKFHESIHETGIEGKAGTRLSLELGLTDLSVANAPDVSTKVEKGKGHRQGRSRWDMSKTDTPEQYQFYEPEVRDRVLAAVASDQTINEKAQSGATHETVQKADFDHLPPHGEDPIMLENLEHSQAGSKKAEQAIQHGSRAARITVEYQNLHDLPTDQSKSKVRHDTKRELKSHESTQMLLPRERSLEIISAQLHTIFQTKDIFEELLSLSYDIMDPWPPALPVDGSINWCVRSIRSVNKQYLTQNQWLQQLAGAVLTEKVIFEDFQLKIYNSYASRPVKDLLRTGTDTPSCWFDIQFQQNLIVNMARGKLKAIYLTCIEIERLVRHLRDVVRARLRHTETFNSVNDMIFSHRQSIGDQVTELSKHNTRLARLIAYIPSQKVLSAANDESDLRMSGGRSEVDAESFGSSI</sequence>
<proteinExistence type="predicted"/>
<comment type="caution">
    <text evidence="2">The sequence shown here is derived from an EMBL/GenBank/DDBJ whole genome shotgun (WGS) entry which is preliminary data.</text>
</comment>
<feature type="region of interest" description="Disordered" evidence="1">
    <location>
        <begin position="736"/>
        <end position="756"/>
    </location>
</feature>
<protein>
    <submittedName>
        <fullName evidence="2">Uncharacterized protein</fullName>
    </submittedName>
</protein>
<feature type="region of interest" description="Disordered" evidence="1">
    <location>
        <begin position="967"/>
        <end position="989"/>
    </location>
</feature>
<keyword evidence="3" id="KW-1185">Reference proteome</keyword>
<feature type="region of interest" description="Disordered" evidence="1">
    <location>
        <begin position="618"/>
        <end position="639"/>
    </location>
</feature>